<dbReference type="PANTHER" id="PTHR21666:SF285">
    <property type="entry name" value="M23 FAMILY METALLOPEPTIDASE"/>
    <property type="match status" value="1"/>
</dbReference>
<gene>
    <name evidence="3" type="ORF">PALI_a0339</name>
</gene>
<reference evidence="3 4" key="1">
    <citation type="submission" date="2015-06" db="EMBL/GenBank/DDBJ databases">
        <title>Genome sequence of Pseudoalteromonas aliena.</title>
        <authorList>
            <person name="Xie B.-B."/>
            <person name="Rong J.-C."/>
            <person name="Qin Q.-L."/>
            <person name="Zhang Y.-Z."/>
        </authorList>
    </citation>
    <scope>NUCLEOTIDE SEQUENCE [LARGE SCALE GENOMIC DNA]</scope>
    <source>
        <strain evidence="3 4">SW19</strain>
    </source>
</reference>
<dbReference type="SUPFAM" id="SSF51261">
    <property type="entry name" value="Duplicated hybrid motif"/>
    <property type="match status" value="1"/>
</dbReference>
<dbReference type="Proteomes" id="UP000648482">
    <property type="component" value="Unassembled WGS sequence"/>
</dbReference>
<dbReference type="Gene3D" id="2.70.70.10">
    <property type="entry name" value="Glucose Permease (Domain IIA)"/>
    <property type="match status" value="1"/>
</dbReference>
<evidence type="ECO:0000259" key="2">
    <source>
        <dbReference type="Pfam" id="PF01551"/>
    </source>
</evidence>
<dbReference type="CDD" id="cd12797">
    <property type="entry name" value="M23_peptidase"/>
    <property type="match status" value="1"/>
</dbReference>
<proteinExistence type="predicted"/>
<keyword evidence="1" id="KW-0732">Signal</keyword>
<protein>
    <recommendedName>
        <fullName evidence="2">M23ase beta-sheet core domain-containing protein</fullName>
    </recommendedName>
</protein>
<organism evidence="3 4">
    <name type="scientific">Pseudoalteromonas aliena SW19</name>
    <dbReference type="NCBI Taxonomy" id="1314866"/>
    <lineage>
        <taxon>Bacteria</taxon>
        <taxon>Pseudomonadati</taxon>
        <taxon>Pseudomonadota</taxon>
        <taxon>Gammaproteobacteria</taxon>
        <taxon>Alteromonadales</taxon>
        <taxon>Pseudoalteromonadaceae</taxon>
        <taxon>Pseudoalteromonas</taxon>
    </lineage>
</organism>
<dbReference type="InterPro" id="IPR011055">
    <property type="entry name" value="Dup_hybrid_motif"/>
</dbReference>
<feature type="chain" id="PRO_5045129540" description="M23ase beta-sheet core domain-containing protein" evidence="1">
    <location>
        <begin position="31"/>
        <end position="293"/>
    </location>
</feature>
<dbReference type="PANTHER" id="PTHR21666">
    <property type="entry name" value="PEPTIDASE-RELATED"/>
    <property type="match status" value="1"/>
</dbReference>
<evidence type="ECO:0000256" key="1">
    <source>
        <dbReference type="SAM" id="SignalP"/>
    </source>
</evidence>
<dbReference type="EMBL" id="AQGU01000025">
    <property type="protein sequence ID" value="MBE0359128.1"/>
    <property type="molecule type" value="Genomic_DNA"/>
</dbReference>
<dbReference type="InterPro" id="IPR050570">
    <property type="entry name" value="Cell_wall_metabolism_enzyme"/>
</dbReference>
<name>A0ABR9DY55_9GAMM</name>
<feature type="signal peptide" evidence="1">
    <location>
        <begin position="1"/>
        <end position="30"/>
    </location>
</feature>
<dbReference type="Pfam" id="PF01551">
    <property type="entry name" value="Peptidase_M23"/>
    <property type="match status" value="1"/>
</dbReference>
<keyword evidence="4" id="KW-1185">Reference proteome</keyword>
<evidence type="ECO:0000313" key="4">
    <source>
        <dbReference type="Proteomes" id="UP000648482"/>
    </source>
</evidence>
<accession>A0ABR9DY55</accession>
<dbReference type="InterPro" id="IPR016047">
    <property type="entry name" value="M23ase_b-sheet_dom"/>
</dbReference>
<feature type="domain" description="M23ase beta-sheet core" evidence="2">
    <location>
        <begin position="186"/>
        <end position="281"/>
    </location>
</feature>
<sequence>MKVSEKGQLVMFKTLLATALVASASFSAMALVASASFSAMALELKGHLTQGGLVTGKLENAKSVSLNGENLKLSAQGDFVFGFGRDADTTHTLKWVDNRGKLHSHPIAITKRDYKIDKITGVAKKYVSPPKKVSARISREAVAVRKAREVNSDLLYFLDPVLKPAEGRISGVYGSQRYFNGEPRRPHFGLDIANKTGSPVYAPISGTVVFAEPDLYYSGGTLILDHGHGITSTYIHLSKLDVKVGDKIEQGNKVAEIGATGRVTGPHLDWRFNWKGERLDPALLMQDTLANKK</sequence>
<comment type="caution">
    <text evidence="3">The sequence shown here is derived from an EMBL/GenBank/DDBJ whole genome shotgun (WGS) entry which is preliminary data.</text>
</comment>
<evidence type="ECO:0000313" key="3">
    <source>
        <dbReference type="EMBL" id="MBE0359128.1"/>
    </source>
</evidence>